<organism evidence="4">
    <name type="scientific">Enterobius vermicularis</name>
    <name type="common">Human pinworm</name>
    <dbReference type="NCBI Taxonomy" id="51028"/>
    <lineage>
        <taxon>Eukaryota</taxon>
        <taxon>Metazoa</taxon>
        <taxon>Ecdysozoa</taxon>
        <taxon>Nematoda</taxon>
        <taxon>Chromadorea</taxon>
        <taxon>Rhabditida</taxon>
        <taxon>Spirurina</taxon>
        <taxon>Oxyuridomorpha</taxon>
        <taxon>Oxyuroidea</taxon>
        <taxon>Oxyuridae</taxon>
        <taxon>Enterobius</taxon>
    </lineage>
</organism>
<dbReference type="InterPro" id="IPR027417">
    <property type="entry name" value="P-loop_NTPase"/>
</dbReference>
<evidence type="ECO:0000256" key="1">
    <source>
        <dbReference type="SAM" id="MobiDB-lite"/>
    </source>
</evidence>
<dbReference type="SUPFAM" id="SSF52540">
    <property type="entry name" value="P-loop containing nucleoside triphosphate hydrolases"/>
    <property type="match status" value="1"/>
</dbReference>
<dbReference type="WBParaSite" id="EVEC_0000019201-mRNA-1">
    <property type="protein sequence ID" value="EVEC_0000019201-mRNA-1"/>
    <property type="gene ID" value="EVEC_0000019201"/>
</dbReference>
<dbReference type="EMBL" id="UXUI01000076">
    <property type="protein sequence ID" value="VDD84986.1"/>
    <property type="molecule type" value="Genomic_DNA"/>
</dbReference>
<reference evidence="4" key="1">
    <citation type="submission" date="2017-02" db="UniProtKB">
        <authorList>
            <consortium name="WormBaseParasite"/>
        </authorList>
    </citation>
    <scope>IDENTIFICATION</scope>
</reference>
<accession>A0A0N4USR4</accession>
<evidence type="ECO:0000313" key="3">
    <source>
        <dbReference type="Proteomes" id="UP000274131"/>
    </source>
</evidence>
<feature type="region of interest" description="Disordered" evidence="1">
    <location>
        <begin position="1"/>
        <end position="23"/>
    </location>
</feature>
<evidence type="ECO:0000313" key="4">
    <source>
        <dbReference type="WBParaSite" id="EVEC_0000019201-mRNA-1"/>
    </source>
</evidence>
<evidence type="ECO:0000313" key="2">
    <source>
        <dbReference type="EMBL" id="VDD84986.1"/>
    </source>
</evidence>
<keyword evidence="3" id="KW-1185">Reference proteome</keyword>
<proteinExistence type="predicted"/>
<reference evidence="2 3" key="2">
    <citation type="submission" date="2018-10" db="EMBL/GenBank/DDBJ databases">
        <authorList>
            <consortium name="Pathogen Informatics"/>
        </authorList>
    </citation>
    <scope>NUCLEOTIDE SEQUENCE [LARGE SCALE GENOMIC DNA]</scope>
</reference>
<dbReference type="AlphaFoldDB" id="A0A0N4USR4"/>
<name>A0A0N4USR4_ENTVE</name>
<protein>
    <submittedName>
        <fullName evidence="4">LAM_G_DOMAIN domain-containing protein</fullName>
    </submittedName>
</protein>
<gene>
    <name evidence="2" type="ORF">EVEC_LOCUS129</name>
</gene>
<dbReference type="Proteomes" id="UP000274131">
    <property type="component" value="Unassembled WGS sequence"/>
</dbReference>
<sequence length="195" mass="22443">MQSRLADRNYPGKRNERMQNYRGADTLKAFQDKEVEEAKCTSPTKNIKKRALPDGQRFKERKALDLRSRITTPRLVFGTYTVVSVFLMQWERNHDANRFQYLIVDKGGLILKVNLMTLIACMFQIKQIFITSDSRQLPAYTGRLPTSVIPYGHRGVVHQLTHDTRIWQLNLSVNYRSHPKLVEVSSAAAYGGSIK</sequence>